<dbReference type="PROSITE" id="PS51034">
    <property type="entry name" value="ZP_2"/>
    <property type="match status" value="1"/>
</dbReference>
<dbReference type="InterPro" id="IPR042235">
    <property type="entry name" value="ZP-C_dom"/>
</dbReference>
<dbReference type="Gene3D" id="2.60.40.3210">
    <property type="entry name" value="Zona pellucida, ZP-N domain"/>
    <property type="match status" value="1"/>
</dbReference>
<dbReference type="InterPro" id="IPR001507">
    <property type="entry name" value="ZP_dom"/>
</dbReference>
<dbReference type="GO" id="GO:0003676">
    <property type="term" value="F:nucleic acid binding"/>
    <property type="evidence" value="ECO:0007669"/>
    <property type="project" value="InterPro"/>
</dbReference>
<organism evidence="3 4">
    <name type="scientific">Polypterus senegalus</name>
    <name type="common">Senegal bichir</name>
    <dbReference type="NCBI Taxonomy" id="55291"/>
    <lineage>
        <taxon>Eukaryota</taxon>
        <taxon>Metazoa</taxon>
        <taxon>Chordata</taxon>
        <taxon>Craniata</taxon>
        <taxon>Vertebrata</taxon>
        <taxon>Euteleostomi</taxon>
        <taxon>Actinopterygii</taxon>
        <taxon>Polypteriformes</taxon>
        <taxon>Polypteridae</taxon>
        <taxon>Polypterus</taxon>
    </lineage>
</organism>
<dbReference type="Pfam" id="PF25377">
    <property type="entry name" value="DUF7886"/>
    <property type="match status" value="1"/>
</dbReference>
<dbReference type="Pfam" id="PF23344">
    <property type="entry name" value="ZP-N"/>
    <property type="match status" value="1"/>
</dbReference>
<dbReference type="InterPro" id="IPR055356">
    <property type="entry name" value="ZP-N"/>
</dbReference>
<sequence length="1215" mass="137264">MSRPNLPFERDHRNRTLPSFNLKPKLVSRRVGNQSVIDSLASLSLNNRDQFRPSGQNTAPGAALHTGTSTTECRDHYFWMSAAYNLNGATYRFDVLDNGGIYPLTETYASQCGFTYGIDFSGNITFRASFLACHVLNNNDLSFSLQFRLVVIDQLNGETDYPFSMFCQLLSPWQPREIVCEENYMEVSVRKNVPVIGQEGKSAEDWEIALPLVSNHADFTNDNLVWLTPRIMDPLVLHVSMFTDMSLQMGIDGKVLDSLTIQSRGYLLTNESAVVNITIPYGSPGGYTQSHVINNQYNQRYSINVYLVHVWADDMWDSTRHASFIPLQTPYIPQTPFVLNETGPHDTAFTVYCGVFNSDVTLWNLTVGGQTLSVPQALDRGFEISEIKYANGTHGYIVKINFIDPLIYAEYVGEGVRQYTLKINYTMSIVPQIELYYIPATIVHLVFDVVYPNSTGACTPSGFIFESSGGNLNTQWAYYVGNHELTEELAIAWGYNLTMDPNLHLEVPLLSPGVVYEDISLRGIVAQFVLSLVDVATLTVESVILKRCWFPPEELLDTSKMSLLDRTCLPTEVNETYAVFSFSANTCGTRVKIKNGYLIYENEVIYNRELFPVNFPVITRDSDYRLTVRCLYPINDTLKIYAKGVPPSRIRSAMKFGTYSGPKRTRDIINMKSRIAKDVTFTKFYSDLEFPVTRAPVEPLFLETELLHSNPAEHLVLKDCWATETAELDARPQWDLVTDGCQVSDKSYAVKLLPVTTNGARNPHHIKRFVINILEGPSPLWEQIYIHCSAVICDGHLSACDDLCISEDRTATDKQSSTDMLWDALQRAAPLVGAWGDPKRVQKPHNMKKKRMIWLLIDNCAAQNMLPHLDNVRVEFLPPNCTAVFQSLDLGIIHVLKVYYRKEMLRIILISITCKQEKIKINTKEAIEMIANDWVQELAKEQKKKLQQFLADMVLLGSLQGFRYFQPWLRGREELLLTIVNEDVTWHSSGVPCTAASSVTSSSSSSTEGGQLFLGELSDEEQALLLSNRISEGYLLPASPSEREIAIPEVNCTLFLLAGYAKYGQPYAWIRSNHERLVNIGCTDSTVKDTPVKLKSISEWKTQGVRIWDMVWELVTLCTTPPPINPFALDMRYIESLPLSERFLASGALICFLERIVIHGAPEAAYYSRNFCVISAGFIYDLMFMYRVFMLSCSLYSVGETPRDEATLKLLPVKH</sequence>
<dbReference type="Proteomes" id="UP000886611">
    <property type="component" value="Unassembled WGS sequence"/>
</dbReference>
<dbReference type="InterPro" id="IPR004875">
    <property type="entry name" value="DDE_SF_endonuclease_dom"/>
</dbReference>
<dbReference type="SMART" id="SM00241">
    <property type="entry name" value="ZP"/>
    <property type="match status" value="1"/>
</dbReference>
<protein>
    <submittedName>
        <fullName evidence="3">ZP1 protein</fullName>
    </submittedName>
</protein>
<dbReference type="Gene3D" id="2.60.40.4100">
    <property type="entry name" value="Zona pellucida, ZP-C domain"/>
    <property type="match status" value="1"/>
</dbReference>
<feature type="domain" description="ZP" evidence="2">
    <location>
        <begin position="534"/>
        <end position="811"/>
    </location>
</feature>
<dbReference type="PANTHER" id="PTHR47130">
    <property type="entry name" value="SI:DKEY-19B23.11-RELATED"/>
    <property type="match status" value="1"/>
</dbReference>
<evidence type="ECO:0000313" key="3">
    <source>
        <dbReference type="EMBL" id="KAG2467546.1"/>
    </source>
</evidence>
<evidence type="ECO:0000259" key="2">
    <source>
        <dbReference type="PROSITE" id="PS51034"/>
    </source>
</evidence>
<reference evidence="3 4" key="1">
    <citation type="journal article" date="2021" name="Cell">
        <title>Tracing the genetic footprints of vertebrate landing in non-teleost ray-finned fishes.</title>
        <authorList>
            <person name="Bi X."/>
            <person name="Wang K."/>
            <person name="Yang L."/>
            <person name="Pan H."/>
            <person name="Jiang H."/>
            <person name="Wei Q."/>
            <person name="Fang M."/>
            <person name="Yu H."/>
            <person name="Zhu C."/>
            <person name="Cai Y."/>
            <person name="He Y."/>
            <person name="Gan X."/>
            <person name="Zeng H."/>
            <person name="Yu D."/>
            <person name="Zhu Y."/>
            <person name="Jiang H."/>
            <person name="Qiu Q."/>
            <person name="Yang H."/>
            <person name="Zhang Y.E."/>
            <person name="Wang W."/>
            <person name="Zhu M."/>
            <person name="He S."/>
            <person name="Zhang G."/>
        </authorList>
    </citation>
    <scope>NUCLEOTIDE SEQUENCE [LARGE SCALE GENOMIC DNA]</scope>
    <source>
        <strain evidence="3">Bchr_013</strain>
    </source>
</reference>
<dbReference type="Pfam" id="PF26562">
    <property type="entry name" value="Ig-like"/>
    <property type="match status" value="1"/>
</dbReference>
<dbReference type="Pfam" id="PF00100">
    <property type="entry name" value="Zona_pellucida"/>
    <property type="match status" value="1"/>
</dbReference>
<keyword evidence="1" id="KW-1015">Disulfide bond</keyword>
<proteinExistence type="predicted"/>
<name>A0A8X8BTL6_POLSE</name>
<dbReference type="InterPro" id="IPR055355">
    <property type="entry name" value="ZP-C"/>
</dbReference>
<feature type="non-terminal residue" evidence="3">
    <location>
        <position position="1"/>
    </location>
</feature>
<comment type="caution">
    <text evidence="3">The sequence shown here is derived from an EMBL/GenBank/DDBJ whole genome shotgun (WGS) entry which is preliminary data.</text>
</comment>
<evidence type="ECO:0000313" key="4">
    <source>
        <dbReference type="Proteomes" id="UP000886611"/>
    </source>
</evidence>
<dbReference type="Pfam" id="PF03184">
    <property type="entry name" value="DDE_1"/>
    <property type="match status" value="1"/>
</dbReference>
<dbReference type="PANTHER" id="PTHR47130:SF6">
    <property type="entry name" value="EGG ENVELOPE GLYCOPROTEIN-LIKE PRECURSOR"/>
    <property type="match status" value="1"/>
</dbReference>
<dbReference type="AlphaFoldDB" id="A0A8X8BTL6"/>
<dbReference type="EMBL" id="JAATIS010000485">
    <property type="protein sequence ID" value="KAG2467546.1"/>
    <property type="molecule type" value="Genomic_DNA"/>
</dbReference>
<accession>A0A8X8BTL6</accession>
<evidence type="ECO:0000256" key="1">
    <source>
        <dbReference type="ARBA" id="ARBA00023157"/>
    </source>
</evidence>
<dbReference type="InterPro" id="IPR057208">
    <property type="entry name" value="DUF7886"/>
</dbReference>
<keyword evidence="4" id="KW-1185">Reference proteome</keyword>
<feature type="non-terminal residue" evidence="3">
    <location>
        <position position="1215"/>
    </location>
</feature>
<gene>
    <name evidence="3" type="primary">Zp1_0</name>
    <name evidence="3" type="ORF">GTO96_0014467</name>
</gene>
<dbReference type="InterPro" id="IPR058876">
    <property type="entry name" value="Ig-like_ZP"/>
</dbReference>